<dbReference type="KEGG" id="amv:ACMV_30420"/>
<dbReference type="CDD" id="cd16352">
    <property type="entry name" value="CheD"/>
    <property type="match status" value="1"/>
</dbReference>
<name>F0J542_ACIMA</name>
<comment type="function">
    <text evidence="3">Probably deamidates glutamine residues to glutamate on methyl-accepting chemotaxis receptors (MCPs), playing an important role in chemotaxis.</text>
</comment>
<evidence type="ECO:0000313" key="5">
    <source>
        <dbReference type="Proteomes" id="UP000007100"/>
    </source>
</evidence>
<dbReference type="SUPFAM" id="SSF64438">
    <property type="entry name" value="CNF1/YfiH-like putative cysteine hydrolases"/>
    <property type="match status" value="1"/>
</dbReference>
<keyword evidence="1 3" id="KW-0145">Chemotaxis</keyword>
<dbReference type="Gene3D" id="3.30.1330.200">
    <property type="match status" value="1"/>
</dbReference>
<dbReference type="OrthoDB" id="9807202at2"/>
<keyword evidence="5" id="KW-1185">Reference proteome</keyword>
<dbReference type="PANTHER" id="PTHR35147:SF3">
    <property type="entry name" value="CHEMORECEPTOR GLUTAMINE DEAMIDASE CHED 1-RELATED"/>
    <property type="match status" value="1"/>
</dbReference>
<sequence>MTPVAAASPDYARRINIVQGEHRVEHDPEAVLCTILGSCVAACLWDPGASVGGMNHFLLPGDAHAQAGGGAAMRYGAYAMELLINDLLRHGARRDRLKAKLFGGACLMKGLTDIGRLNADFAERFLAAEGIEIVGGSLRGERGRRIQFWPVSGRARQTLLAADQPALLRAEPDLRTLRAPPPSGAVELF</sequence>
<proteinExistence type="inferred from homology"/>
<dbReference type="InterPro" id="IPR038592">
    <property type="entry name" value="CheD-like_sf"/>
</dbReference>
<dbReference type="EMBL" id="AP012035">
    <property type="protein sequence ID" value="BAJ82389.1"/>
    <property type="molecule type" value="Genomic_DNA"/>
</dbReference>
<evidence type="ECO:0000256" key="1">
    <source>
        <dbReference type="ARBA" id="ARBA00022500"/>
    </source>
</evidence>
<protein>
    <recommendedName>
        <fullName evidence="3">Probable chemoreceptor glutamine deamidase CheD</fullName>
        <ecNumber evidence="3">3.5.1.44</ecNumber>
    </recommendedName>
</protein>
<dbReference type="PANTHER" id="PTHR35147">
    <property type="entry name" value="CHEMORECEPTOR GLUTAMINE DEAMIDASE CHED-RELATED"/>
    <property type="match status" value="1"/>
</dbReference>
<dbReference type="HAMAP" id="MF_01440">
    <property type="entry name" value="CheD"/>
    <property type="match status" value="1"/>
</dbReference>
<comment type="catalytic activity">
    <reaction evidence="3">
        <text>L-glutaminyl-[protein] + H2O = L-glutamyl-[protein] + NH4(+)</text>
        <dbReference type="Rhea" id="RHEA:16441"/>
        <dbReference type="Rhea" id="RHEA-COMP:10207"/>
        <dbReference type="Rhea" id="RHEA-COMP:10208"/>
        <dbReference type="ChEBI" id="CHEBI:15377"/>
        <dbReference type="ChEBI" id="CHEBI:28938"/>
        <dbReference type="ChEBI" id="CHEBI:29973"/>
        <dbReference type="ChEBI" id="CHEBI:30011"/>
        <dbReference type="EC" id="3.5.1.44"/>
    </reaction>
</comment>
<organism evidence="4 5">
    <name type="scientific">Acidiphilium multivorum (strain DSM 11245 / JCM 8867 / NBRC 100883 / AIU 301)</name>
    <dbReference type="NCBI Taxonomy" id="926570"/>
    <lineage>
        <taxon>Bacteria</taxon>
        <taxon>Pseudomonadati</taxon>
        <taxon>Pseudomonadota</taxon>
        <taxon>Alphaproteobacteria</taxon>
        <taxon>Acetobacterales</taxon>
        <taxon>Acidocellaceae</taxon>
        <taxon>Acidiphilium</taxon>
    </lineage>
</organism>
<evidence type="ECO:0000313" key="4">
    <source>
        <dbReference type="EMBL" id="BAJ82389.1"/>
    </source>
</evidence>
<evidence type="ECO:0000256" key="3">
    <source>
        <dbReference type="HAMAP-Rule" id="MF_01440"/>
    </source>
</evidence>
<dbReference type="GO" id="GO:0050568">
    <property type="term" value="F:protein-glutamine glutaminase activity"/>
    <property type="evidence" value="ECO:0007669"/>
    <property type="project" value="UniProtKB-UniRule"/>
</dbReference>
<dbReference type="InterPro" id="IPR005659">
    <property type="entry name" value="Chemorcpt_Glu_NH3ase_CheD"/>
</dbReference>
<gene>
    <name evidence="3 4" type="primary">cheD</name>
    <name evidence="4" type="ordered locus">ACMV_30420</name>
</gene>
<dbReference type="RefSeq" id="WP_013640967.1">
    <property type="nucleotide sequence ID" value="NC_015186.1"/>
</dbReference>
<dbReference type="InterPro" id="IPR011324">
    <property type="entry name" value="Cytotoxic_necrot_fac-like_cat"/>
</dbReference>
<evidence type="ECO:0000256" key="2">
    <source>
        <dbReference type="ARBA" id="ARBA00022801"/>
    </source>
</evidence>
<dbReference type="AlphaFoldDB" id="F0J542"/>
<dbReference type="Proteomes" id="UP000007100">
    <property type="component" value="Chromosome"/>
</dbReference>
<keyword evidence="2 3" id="KW-0378">Hydrolase</keyword>
<keyword evidence="4" id="KW-0675">Receptor</keyword>
<dbReference type="EC" id="3.5.1.44" evidence="3"/>
<dbReference type="GO" id="GO:0006935">
    <property type="term" value="P:chemotaxis"/>
    <property type="evidence" value="ECO:0007669"/>
    <property type="project" value="UniProtKB-UniRule"/>
</dbReference>
<reference evidence="4 5" key="1">
    <citation type="submission" date="2010-12" db="EMBL/GenBank/DDBJ databases">
        <title>Whole genome sequence of Acidiphilium multivorum AIU301.</title>
        <authorList>
            <person name="Narita-Yamada S."/>
            <person name="Nakamura S."/>
            <person name="Ito N."/>
            <person name="Takarada H."/>
            <person name="Katano Y."/>
            <person name="Nakazawa H."/>
            <person name="Hosoyama A."/>
            <person name="Yamada R."/>
            <person name="Fujita N."/>
        </authorList>
    </citation>
    <scope>NUCLEOTIDE SEQUENCE [LARGE SCALE GENOMIC DNA]</scope>
    <source>
        <strain evidence="5">DSM 11245 / JCM 8867 / AIU301</strain>
    </source>
</reference>
<comment type="similarity">
    <text evidence="3">Belongs to the CheD family.</text>
</comment>
<dbReference type="HOGENOM" id="CLU_087854_0_1_5"/>
<dbReference type="Pfam" id="PF03975">
    <property type="entry name" value="CheD"/>
    <property type="match status" value="1"/>
</dbReference>
<accession>F0J542</accession>